<dbReference type="InterPro" id="IPR050592">
    <property type="entry name" value="GDSL_lipolytic_enzyme"/>
</dbReference>
<feature type="chain" id="PRO_5002888637" evidence="2">
    <location>
        <begin position="24"/>
        <end position="354"/>
    </location>
</feature>
<dbReference type="CDD" id="cd01837">
    <property type="entry name" value="SGNH_plant_lipase_like"/>
    <property type="match status" value="1"/>
</dbReference>
<dbReference type="InterPro" id="IPR036514">
    <property type="entry name" value="SGNH_hydro_sf"/>
</dbReference>
<protein>
    <submittedName>
        <fullName evidence="3">Zinc finger protein, putative</fullName>
    </submittedName>
</protein>
<dbReference type="PANTHER" id="PTHR45642">
    <property type="entry name" value="GDSL ESTERASE/LIPASE EXL3"/>
    <property type="match status" value="1"/>
</dbReference>
<evidence type="ECO:0000256" key="2">
    <source>
        <dbReference type="SAM" id="SignalP"/>
    </source>
</evidence>
<dbReference type="eggNOG" id="KOG0017">
    <property type="taxonomic scope" value="Eukaryota"/>
</dbReference>
<sequence>MGISYRVALFSALAFAFLNGDYAQDTIFPAIFTFGDSAMDVGNNNYLSTFYKANYPPYGRDFASHEPTGRFCDGKLVSDITAETLGFKTYAPAYLSPDASGENLLIGASFASAASGYDDKSSIRNDAITLPQQLQYFKEYQSRLAKVAGSNKSATIIKDALYLLSAGTGDFLVNYYVNPRLHKAYTPDQYSSYLVRAFSRFVKGLYGLGARRLGVTSLLPLGCVPAAHKLFDSGESVCVSRINNDARKFNKKMNSTAANLRKQLPDFKIVVFDIFSPVFNLVKSPSNNGFVEARRSCCKTGTVHEATNPLLCNPKSPRICANATQYVFWDGVHLSEAANQILADALLAQGFSLI</sequence>
<accession>B9RQB5</accession>
<dbReference type="PANTHER" id="PTHR45642:SF35">
    <property type="entry name" value="GDSL ESTERASE_LIPASE APG"/>
    <property type="match status" value="1"/>
</dbReference>
<gene>
    <name evidence="3" type="ORF">RCOM_1487330</name>
</gene>
<keyword evidence="4" id="KW-1185">Reference proteome</keyword>
<dbReference type="OrthoDB" id="1600564at2759"/>
<comment type="similarity">
    <text evidence="1">Belongs to the 'GDSL' lipolytic enzyme family.</text>
</comment>
<evidence type="ECO:0000313" key="3">
    <source>
        <dbReference type="EMBL" id="EEF46354.1"/>
    </source>
</evidence>
<dbReference type="InParanoid" id="B9RQB5"/>
<proteinExistence type="inferred from homology"/>
<reference evidence="4" key="1">
    <citation type="journal article" date="2010" name="Nat. Biotechnol.">
        <title>Draft genome sequence of the oilseed species Ricinus communis.</title>
        <authorList>
            <person name="Chan A.P."/>
            <person name="Crabtree J."/>
            <person name="Zhao Q."/>
            <person name="Lorenzi H."/>
            <person name="Orvis J."/>
            <person name="Puiu D."/>
            <person name="Melake-Berhan A."/>
            <person name="Jones K.M."/>
            <person name="Redman J."/>
            <person name="Chen G."/>
            <person name="Cahoon E.B."/>
            <person name="Gedil M."/>
            <person name="Stanke M."/>
            <person name="Haas B.J."/>
            <person name="Wortman J.R."/>
            <person name="Fraser-Liggett C.M."/>
            <person name="Ravel J."/>
            <person name="Rabinowicz P.D."/>
        </authorList>
    </citation>
    <scope>NUCLEOTIDE SEQUENCE [LARGE SCALE GENOMIC DNA]</scope>
    <source>
        <strain evidence="4">cv. Hale</strain>
    </source>
</reference>
<organism evidence="3 4">
    <name type="scientific">Ricinus communis</name>
    <name type="common">Castor bean</name>
    <dbReference type="NCBI Taxonomy" id="3988"/>
    <lineage>
        <taxon>Eukaryota</taxon>
        <taxon>Viridiplantae</taxon>
        <taxon>Streptophyta</taxon>
        <taxon>Embryophyta</taxon>
        <taxon>Tracheophyta</taxon>
        <taxon>Spermatophyta</taxon>
        <taxon>Magnoliopsida</taxon>
        <taxon>eudicotyledons</taxon>
        <taxon>Gunneridae</taxon>
        <taxon>Pentapetalae</taxon>
        <taxon>rosids</taxon>
        <taxon>fabids</taxon>
        <taxon>Malpighiales</taxon>
        <taxon>Euphorbiaceae</taxon>
        <taxon>Acalyphoideae</taxon>
        <taxon>Acalypheae</taxon>
        <taxon>Ricinus</taxon>
    </lineage>
</organism>
<dbReference type="InterPro" id="IPR001087">
    <property type="entry name" value="GDSL"/>
</dbReference>
<evidence type="ECO:0000256" key="1">
    <source>
        <dbReference type="ARBA" id="ARBA00008668"/>
    </source>
</evidence>
<evidence type="ECO:0000313" key="4">
    <source>
        <dbReference type="Proteomes" id="UP000008311"/>
    </source>
</evidence>
<dbReference type="KEGG" id="rcu:8281618"/>
<dbReference type="Gene3D" id="3.40.50.1110">
    <property type="entry name" value="SGNH hydrolase"/>
    <property type="match status" value="1"/>
</dbReference>
<name>B9RQB5_RICCO</name>
<dbReference type="EMBL" id="EQ973801">
    <property type="protein sequence ID" value="EEF46354.1"/>
    <property type="molecule type" value="Genomic_DNA"/>
</dbReference>
<dbReference type="Proteomes" id="UP000008311">
    <property type="component" value="Unassembled WGS sequence"/>
</dbReference>
<dbReference type="FunFam" id="3.40.50.1110:FF:000003">
    <property type="entry name" value="GDSL esterase/lipase APG"/>
    <property type="match status" value="1"/>
</dbReference>
<feature type="signal peptide" evidence="2">
    <location>
        <begin position="1"/>
        <end position="23"/>
    </location>
</feature>
<dbReference type="Pfam" id="PF00657">
    <property type="entry name" value="Lipase_GDSL"/>
    <property type="match status" value="1"/>
</dbReference>
<dbReference type="OMA" id="PRICANA"/>
<dbReference type="AlphaFoldDB" id="B9RQB5"/>
<dbReference type="GO" id="GO:0016788">
    <property type="term" value="F:hydrolase activity, acting on ester bonds"/>
    <property type="evidence" value="ECO:0007669"/>
    <property type="project" value="InterPro"/>
</dbReference>
<dbReference type="InterPro" id="IPR035669">
    <property type="entry name" value="SGNH_plant_lipase-like"/>
</dbReference>
<dbReference type="SUPFAM" id="SSF52266">
    <property type="entry name" value="SGNH hydrolase"/>
    <property type="match status" value="1"/>
</dbReference>
<keyword evidence="2" id="KW-0732">Signal</keyword>